<comment type="caution">
    <text evidence="2">The sequence shown here is derived from an EMBL/GenBank/DDBJ whole genome shotgun (WGS) entry which is preliminary data.</text>
</comment>
<gene>
    <name evidence="2" type="ORF">DERP_012605</name>
</gene>
<keyword evidence="1" id="KW-0732">Signal</keyword>
<dbReference type="EMBL" id="NJHN03000114">
    <property type="protein sequence ID" value="KAH9414126.1"/>
    <property type="molecule type" value="Genomic_DNA"/>
</dbReference>
<reference evidence="2 3" key="2">
    <citation type="journal article" date="2022" name="Mol. Biol. Evol.">
        <title>Comparative Genomics Reveals Insights into the Divergent Evolution of Astigmatic Mites and Household Pest Adaptations.</title>
        <authorList>
            <person name="Xiong Q."/>
            <person name="Wan A.T."/>
            <person name="Liu X."/>
            <person name="Fung C.S."/>
            <person name="Xiao X."/>
            <person name="Malainual N."/>
            <person name="Hou J."/>
            <person name="Wang L."/>
            <person name="Wang M."/>
            <person name="Yang K.Y."/>
            <person name="Cui Y."/>
            <person name="Leung E.L."/>
            <person name="Nong W."/>
            <person name="Shin S.K."/>
            <person name="Au S.W."/>
            <person name="Jeong K.Y."/>
            <person name="Chew F.T."/>
            <person name="Hui J.H."/>
            <person name="Leung T.F."/>
            <person name="Tungtrongchitr A."/>
            <person name="Zhong N."/>
            <person name="Liu Z."/>
            <person name="Tsui S.K."/>
        </authorList>
    </citation>
    <scope>NUCLEOTIDE SEQUENCE [LARGE SCALE GENOMIC DNA]</scope>
    <source>
        <strain evidence="2">Derp</strain>
    </source>
</reference>
<name>A0ABQ8IUY2_DERPT</name>
<evidence type="ECO:0000313" key="2">
    <source>
        <dbReference type="EMBL" id="KAH9414126.1"/>
    </source>
</evidence>
<evidence type="ECO:0000313" key="3">
    <source>
        <dbReference type="Proteomes" id="UP000887458"/>
    </source>
</evidence>
<accession>A0ABQ8IUY2</accession>
<proteinExistence type="predicted"/>
<evidence type="ECO:0008006" key="4">
    <source>
        <dbReference type="Google" id="ProtNLM"/>
    </source>
</evidence>
<dbReference type="Proteomes" id="UP000887458">
    <property type="component" value="Unassembled WGS sequence"/>
</dbReference>
<feature type="chain" id="PRO_5047206024" description="Secreted protein" evidence="1">
    <location>
        <begin position="22"/>
        <end position="59"/>
    </location>
</feature>
<reference evidence="2 3" key="1">
    <citation type="journal article" date="2018" name="J. Allergy Clin. Immunol.">
        <title>High-quality assembly of Dermatophagoides pteronyssinus genome and transcriptome reveals a wide range of novel allergens.</title>
        <authorList>
            <person name="Liu X.Y."/>
            <person name="Yang K.Y."/>
            <person name="Wang M.Q."/>
            <person name="Kwok J.S."/>
            <person name="Zeng X."/>
            <person name="Yang Z."/>
            <person name="Xiao X.J."/>
            <person name="Lau C.P."/>
            <person name="Li Y."/>
            <person name="Huang Z.M."/>
            <person name="Ba J.G."/>
            <person name="Yim A.K."/>
            <person name="Ouyang C.Y."/>
            <person name="Ngai S.M."/>
            <person name="Chan T.F."/>
            <person name="Leung E.L."/>
            <person name="Liu L."/>
            <person name="Liu Z.G."/>
            <person name="Tsui S.K."/>
        </authorList>
    </citation>
    <scope>NUCLEOTIDE SEQUENCE [LARGE SCALE GENOMIC DNA]</scope>
    <source>
        <strain evidence="2">Derp</strain>
    </source>
</reference>
<feature type="signal peptide" evidence="1">
    <location>
        <begin position="1"/>
        <end position="21"/>
    </location>
</feature>
<keyword evidence="3" id="KW-1185">Reference proteome</keyword>
<evidence type="ECO:0000256" key="1">
    <source>
        <dbReference type="SAM" id="SignalP"/>
    </source>
</evidence>
<sequence>MSTKIILMMIMIMMMMGLLDTKIKFESVRLATILKSTTSPIDKYDSYANYNNNDDIHNL</sequence>
<organism evidence="2 3">
    <name type="scientific">Dermatophagoides pteronyssinus</name>
    <name type="common">European house dust mite</name>
    <dbReference type="NCBI Taxonomy" id="6956"/>
    <lineage>
        <taxon>Eukaryota</taxon>
        <taxon>Metazoa</taxon>
        <taxon>Ecdysozoa</taxon>
        <taxon>Arthropoda</taxon>
        <taxon>Chelicerata</taxon>
        <taxon>Arachnida</taxon>
        <taxon>Acari</taxon>
        <taxon>Acariformes</taxon>
        <taxon>Sarcoptiformes</taxon>
        <taxon>Astigmata</taxon>
        <taxon>Psoroptidia</taxon>
        <taxon>Analgoidea</taxon>
        <taxon>Pyroglyphidae</taxon>
        <taxon>Dermatophagoidinae</taxon>
        <taxon>Dermatophagoides</taxon>
    </lineage>
</organism>
<protein>
    <recommendedName>
        <fullName evidence="4">Secreted protein</fullName>
    </recommendedName>
</protein>